<dbReference type="Pfam" id="PF00367">
    <property type="entry name" value="PTS_EIIB"/>
    <property type="match status" value="1"/>
</dbReference>
<proteinExistence type="predicted"/>
<evidence type="ECO:0000256" key="14">
    <source>
        <dbReference type="ARBA" id="ARBA00074554"/>
    </source>
</evidence>
<dbReference type="PROSITE" id="PS01035">
    <property type="entry name" value="PTS_EIIB_TYPE_1_CYS"/>
    <property type="match status" value="1"/>
</dbReference>
<dbReference type="PANTHER" id="PTHR30175:SF7">
    <property type="entry name" value="NEGATIVE REGULATOR OF SACY ACTIVITY"/>
    <property type="match status" value="1"/>
</dbReference>
<keyword evidence="6" id="KW-0598">Phosphotransferase system</keyword>
<feature type="transmembrane region" description="Helical" evidence="17">
    <location>
        <begin position="251"/>
        <end position="273"/>
    </location>
</feature>
<dbReference type="PROSITE" id="PS51098">
    <property type="entry name" value="PTS_EIIB_TYPE_1"/>
    <property type="match status" value="1"/>
</dbReference>
<evidence type="ECO:0000256" key="11">
    <source>
        <dbReference type="ARBA" id="ARBA00044053"/>
    </source>
</evidence>
<evidence type="ECO:0000256" key="12">
    <source>
        <dbReference type="ARBA" id="ARBA00045139"/>
    </source>
</evidence>
<evidence type="ECO:0000256" key="6">
    <source>
        <dbReference type="ARBA" id="ARBA00022683"/>
    </source>
</evidence>
<dbReference type="Pfam" id="PF02378">
    <property type="entry name" value="PTS_EIIC"/>
    <property type="match status" value="1"/>
</dbReference>
<dbReference type="GO" id="GO:0009401">
    <property type="term" value="P:phosphoenolpyruvate-dependent sugar phosphotransferase system"/>
    <property type="evidence" value="ECO:0007669"/>
    <property type="project" value="UniProtKB-KW"/>
</dbReference>
<dbReference type="GO" id="GO:0015771">
    <property type="term" value="P:trehalose transport"/>
    <property type="evidence" value="ECO:0007669"/>
    <property type="project" value="TreeGrafter"/>
</dbReference>
<feature type="transmembrane region" description="Helical" evidence="17">
    <location>
        <begin position="432"/>
        <end position="453"/>
    </location>
</feature>
<evidence type="ECO:0000256" key="4">
    <source>
        <dbReference type="ARBA" id="ARBA00022597"/>
    </source>
</evidence>
<dbReference type="InterPro" id="IPR050558">
    <property type="entry name" value="PTS_Sugar-Specific_Components"/>
</dbReference>
<dbReference type="EC" id="2.7.1.211" evidence="11"/>
<dbReference type="PROSITE" id="PS51093">
    <property type="entry name" value="PTS_EIIA_TYPE_1"/>
    <property type="match status" value="1"/>
</dbReference>
<comment type="subcellular location">
    <subcellularLocation>
        <location evidence="1">Cell membrane</location>
        <topology evidence="1">Multi-pass membrane protein</topology>
    </subcellularLocation>
</comment>
<dbReference type="SUPFAM" id="SSF51261">
    <property type="entry name" value="Duplicated hybrid motif"/>
    <property type="match status" value="1"/>
</dbReference>
<protein>
    <recommendedName>
        <fullName evidence="14">PTS system sucrose-specific EIIBCA component</fullName>
        <ecNumber evidence="11">2.7.1.211</ecNumber>
    </recommendedName>
    <alternativeName>
        <fullName evidence="15">EIIBCA-Scr</fullName>
    </alternativeName>
</protein>
<dbReference type="PROSITE" id="PS51103">
    <property type="entry name" value="PTS_EIIC_TYPE_1"/>
    <property type="match status" value="1"/>
</dbReference>
<dbReference type="PANTHER" id="PTHR30175">
    <property type="entry name" value="PHOSPHOTRANSFERASE SYSTEM TRANSPORT PROTEIN"/>
    <property type="match status" value="1"/>
</dbReference>
<evidence type="ECO:0000256" key="13">
    <source>
        <dbReference type="ARBA" id="ARBA00048931"/>
    </source>
</evidence>
<evidence type="ECO:0000256" key="10">
    <source>
        <dbReference type="ARBA" id="ARBA00023136"/>
    </source>
</evidence>
<feature type="transmembrane region" description="Helical" evidence="17">
    <location>
        <begin position="220"/>
        <end position="239"/>
    </location>
</feature>
<feature type="domain" description="PTS EIIC type-1" evidence="20">
    <location>
        <begin position="119"/>
        <end position="469"/>
    </location>
</feature>
<evidence type="ECO:0000256" key="1">
    <source>
        <dbReference type="ARBA" id="ARBA00004651"/>
    </source>
</evidence>
<feature type="transmembrane region" description="Helical" evidence="17">
    <location>
        <begin position="334"/>
        <end position="353"/>
    </location>
</feature>
<dbReference type="Gene3D" id="3.30.1360.60">
    <property type="entry name" value="Glucose permease domain IIB"/>
    <property type="match status" value="1"/>
</dbReference>
<feature type="transmembrane region" description="Helical" evidence="17">
    <location>
        <begin position="365"/>
        <end position="384"/>
    </location>
</feature>
<reference evidence="21" key="1">
    <citation type="submission" date="2022-03" db="EMBL/GenBank/DDBJ databases">
        <title>Characterization and genomic analysis of a Streptococcus dysgalactiae associated with cultured channel catfish mortalities in China.</title>
        <authorList>
            <person name="Wang J."/>
            <person name="Geng Y."/>
        </authorList>
    </citation>
    <scope>NUCLEOTIDE SEQUENCE</scope>
    <source>
        <strain evidence="21">WJ001</strain>
    </source>
</reference>
<evidence type="ECO:0000256" key="3">
    <source>
        <dbReference type="ARBA" id="ARBA00022475"/>
    </source>
</evidence>
<dbReference type="InterPro" id="IPR013013">
    <property type="entry name" value="PTS_EIIC_1"/>
</dbReference>
<dbReference type="PROSITE" id="PS00371">
    <property type="entry name" value="PTS_EIIA_TYPE_1_HIS"/>
    <property type="match status" value="1"/>
</dbReference>
<sequence>MDNRQIAAEVIEALGGRENVRSVAHCATRLRVMVHDEGKIDKEKAEAIDKVKGAFFNSGQYQMIFGTGTVNKIYDEVVALGLPTSSTSEQKAEAAKQGNVFQRAIRTFGDVFVPIIPAIVATGLFMGVRGLVTQPAIMDLFGVHEYGENFLMYTRILTDTAFVYLPALVAWSAFRVFGGNPIIGIVLGLMLVSNELPNAWVVASGGDVKPLTFFGFVPVVGYQGTVLPAFFVGLVGAKLEKWLHKRVPEALDLLVTPFLTFAIMSALGLFVIGPVFHSLENLVLAGTQAVLHLPFGIAGLIVGGIQQLIVVTGIHQIFNFLEAQLIANTGKDPFNAYLTAATAAQAGATLAVAVKTKSTKLKGLAFPSTLSALLGITEPAIFGVNLRYPKVFVSGLIGGALGGWVAGLFGIAGTGFGITVLPGTLLYLNGQLLQYLVTMLVGLGVAFAIAYTWGYQDRETLPLPAVEVDQTPDQPTLAEETLYSPLNGTVVDLAAVSDPVFSSGAMGQCLAIKPEDNTLYSPVDGKVEIVFETGHAYAITSTQGAEILLHIGIDTVSMAGDGFVSLVTAGQMVKKGDLLGQFDSTKIAQAGLDDTTMIIVTNSNVYHNINLLAQGKVAFGDQLAIVR</sequence>
<evidence type="ECO:0000256" key="7">
    <source>
        <dbReference type="ARBA" id="ARBA00022692"/>
    </source>
</evidence>
<dbReference type="InterPro" id="IPR018113">
    <property type="entry name" value="PTrfase_EIIB_Cys"/>
</dbReference>
<accession>A0AAE9ZYX9</accession>
<keyword evidence="2" id="KW-0813">Transport</keyword>
<feature type="active site" description="Phosphocysteine intermediate; for EIIB activity" evidence="16">
    <location>
        <position position="26"/>
    </location>
</feature>
<dbReference type="InterPro" id="IPR011055">
    <property type="entry name" value="Dup_hybrid_motif"/>
</dbReference>
<dbReference type="FunFam" id="2.70.70.10:FF:000001">
    <property type="entry name" value="PTS system glucose-specific IIA component"/>
    <property type="match status" value="1"/>
</dbReference>
<evidence type="ECO:0000259" key="20">
    <source>
        <dbReference type="PROSITE" id="PS51103"/>
    </source>
</evidence>
<keyword evidence="9 17" id="KW-1133">Transmembrane helix</keyword>
<dbReference type="GO" id="GO:0090589">
    <property type="term" value="F:protein-phosphocysteine-trehalose phosphotransferase system transporter activity"/>
    <property type="evidence" value="ECO:0007669"/>
    <property type="project" value="TreeGrafter"/>
</dbReference>
<keyword evidence="10 17" id="KW-0472">Membrane</keyword>
<dbReference type="Gene3D" id="2.70.70.10">
    <property type="entry name" value="Glucose Permease (Domain IIA)"/>
    <property type="match status" value="1"/>
</dbReference>
<name>A0AAE9ZYX9_STRDY</name>
<dbReference type="InterPro" id="IPR001996">
    <property type="entry name" value="PTS_IIB_1"/>
</dbReference>
<evidence type="ECO:0000256" key="5">
    <source>
        <dbReference type="ARBA" id="ARBA00022679"/>
    </source>
</evidence>
<evidence type="ECO:0000313" key="21">
    <source>
        <dbReference type="EMBL" id="WAI92795.1"/>
    </source>
</evidence>
<feature type="transmembrane region" description="Helical" evidence="17">
    <location>
        <begin position="181"/>
        <end position="200"/>
    </location>
</feature>
<dbReference type="NCBIfam" id="TIGR00830">
    <property type="entry name" value="PTBA"/>
    <property type="match status" value="1"/>
</dbReference>
<dbReference type="InterPro" id="IPR001127">
    <property type="entry name" value="PTS_EIIA_1_perm"/>
</dbReference>
<feature type="transmembrane region" description="Helical" evidence="17">
    <location>
        <begin position="111"/>
        <end position="132"/>
    </location>
</feature>
<dbReference type="GO" id="GO:0005886">
    <property type="term" value="C:plasma membrane"/>
    <property type="evidence" value="ECO:0007669"/>
    <property type="project" value="UniProtKB-SubCell"/>
</dbReference>
<feature type="transmembrane region" description="Helical" evidence="17">
    <location>
        <begin position="391"/>
        <end position="412"/>
    </location>
</feature>
<dbReference type="InterPro" id="IPR003352">
    <property type="entry name" value="PTS_EIIC"/>
</dbReference>
<gene>
    <name evidence="21" type="ORF">MP619_09940</name>
</gene>
<dbReference type="InterPro" id="IPR036878">
    <property type="entry name" value="Glu_permease_IIB"/>
</dbReference>
<evidence type="ECO:0000256" key="2">
    <source>
        <dbReference type="ARBA" id="ARBA00022448"/>
    </source>
</evidence>
<dbReference type="CDD" id="cd00212">
    <property type="entry name" value="PTS_IIB_glc"/>
    <property type="match status" value="1"/>
</dbReference>
<evidence type="ECO:0000256" key="17">
    <source>
        <dbReference type="SAM" id="Phobius"/>
    </source>
</evidence>
<dbReference type="Pfam" id="PF00358">
    <property type="entry name" value="PTS_EIIA_1"/>
    <property type="match status" value="1"/>
</dbReference>
<dbReference type="NCBIfam" id="TIGR01996">
    <property type="entry name" value="PTS-II-BC-sucr"/>
    <property type="match status" value="1"/>
</dbReference>
<feature type="transmembrane region" description="Helical" evidence="17">
    <location>
        <begin position="152"/>
        <end position="174"/>
    </location>
</feature>
<dbReference type="FunFam" id="3.30.1360.60:FF:000001">
    <property type="entry name" value="PTS system glucose-specific IIBC component PtsG"/>
    <property type="match status" value="1"/>
</dbReference>
<keyword evidence="3" id="KW-1003">Cell membrane</keyword>
<evidence type="ECO:0000256" key="16">
    <source>
        <dbReference type="PROSITE-ProRule" id="PRU00421"/>
    </source>
</evidence>
<keyword evidence="8" id="KW-0418">Kinase</keyword>
<dbReference type="RefSeq" id="WP_268227763.1">
    <property type="nucleotide sequence ID" value="NZ_CP095081.1"/>
</dbReference>
<dbReference type="Proteomes" id="UP001164948">
    <property type="component" value="Chromosome"/>
</dbReference>
<dbReference type="EMBL" id="CP095081">
    <property type="protein sequence ID" value="WAI92795.1"/>
    <property type="molecule type" value="Genomic_DNA"/>
</dbReference>
<evidence type="ECO:0000256" key="8">
    <source>
        <dbReference type="ARBA" id="ARBA00022777"/>
    </source>
</evidence>
<dbReference type="InterPro" id="IPR010973">
    <property type="entry name" value="PTS_IIBC_sucr"/>
</dbReference>
<feature type="domain" description="PTS EIIB type-1" evidence="19">
    <location>
        <begin position="4"/>
        <end position="87"/>
    </location>
</feature>
<evidence type="ECO:0000313" key="22">
    <source>
        <dbReference type="Proteomes" id="UP001164948"/>
    </source>
</evidence>
<dbReference type="GO" id="GO:0016301">
    <property type="term" value="F:kinase activity"/>
    <property type="evidence" value="ECO:0007669"/>
    <property type="project" value="UniProtKB-KW"/>
</dbReference>
<dbReference type="AlphaFoldDB" id="A0AAE9ZYX9"/>
<comment type="function">
    <text evidence="12">The phosphoenolpyruvate-dependent sugar phosphotransferase system (sugar PTS), a major carbohydrate active transport system, catalyzes the phosphorylation of incoming sugar substrates concomitantly with their translocation across the cell membrane. This system is involved in sucrose transport.</text>
</comment>
<keyword evidence="7 17" id="KW-0812">Transmembrane</keyword>
<dbReference type="GO" id="GO:0008982">
    <property type="term" value="F:protein-N(PI)-phosphohistidine-sugar phosphotransferase activity"/>
    <property type="evidence" value="ECO:0007669"/>
    <property type="project" value="InterPro"/>
</dbReference>
<feature type="transmembrane region" description="Helical" evidence="17">
    <location>
        <begin position="293"/>
        <end position="314"/>
    </location>
</feature>
<evidence type="ECO:0000256" key="9">
    <source>
        <dbReference type="ARBA" id="ARBA00022989"/>
    </source>
</evidence>
<comment type="catalytic activity">
    <reaction evidence="13">
        <text>N(pros)-phospho-L-histidyl-[protein](out) + sucrose = sucrose 6(G)-phosphate(in) + L-histidyl-[protein]</text>
        <dbReference type="Rhea" id="RHEA:49236"/>
        <dbReference type="Rhea" id="RHEA-COMP:9745"/>
        <dbReference type="Rhea" id="RHEA-COMP:9746"/>
        <dbReference type="ChEBI" id="CHEBI:17992"/>
        <dbReference type="ChEBI" id="CHEBI:29979"/>
        <dbReference type="ChEBI" id="CHEBI:64837"/>
        <dbReference type="ChEBI" id="CHEBI:91002"/>
        <dbReference type="EC" id="2.7.1.211"/>
    </reaction>
</comment>
<keyword evidence="4" id="KW-0762">Sugar transport</keyword>
<organism evidence="21 22">
    <name type="scientific">Streptococcus dysgalactiae</name>
    <dbReference type="NCBI Taxonomy" id="1334"/>
    <lineage>
        <taxon>Bacteria</taxon>
        <taxon>Bacillati</taxon>
        <taxon>Bacillota</taxon>
        <taxon>Bacilli</taxon>
        <taxon>Lactobacillales</taxon>
        <taxon>Streptococcaceae</taxon>
        <taxon>Streptococcus</taxon>
    </lineage>
</organism>
<evidence type="ECO:0000256" key="15">
    <source>
        <dbReference type="ARBA" id="ARBA00081008"/>
    </source>
</evidence>
<dbReference type="SUPFAM" id="SSF55604">
    <property type="entry name" value="Glucose permease domain IIB"/>
    <property type="match status" value="1"/>
</dbReference>
<keyword evidence="5 21" id="KW-0808">Transferase</keyword>
<evidence type="ECO:0000259" key="19">
    <source>
        <dbReference type="PROSITE" id="PS51098"/>
    </source>
</evidence>
<feature type="domain" description="PTS EIIA type-1" evidence="18">
    <location>
        <begin position="498"/>
        <end position="602"/>
    </location>
</feature>
<evidence type="ECO:0000259" key="18">
    <source>
        <dbReference type="PROSITE" id="PS51093"/>
    </source>
</evidence>